<dbReference type="SUPFAM" id="SSF48371">
    <property type="entry name" value="ARM repeat"/>
    <property type="match status" value="1"/>
</dbReference>
<protein>
    <submittedName>
        <fullName evidence="3">Uncharacterized protein</fullName>
    </submittedName>
</protein>
<dbReference type="Pfam" id="PF22493">
    <property type="entry name" value="PUF_NOP9"/>
    <property type="match status" value="2"/>
</dbReference>
<comment type="caution">
    <text evidence="3">The sequence shown here is derived from an EMBL/GenBank/DDBJ whole genome shotgun (WGS) entry which is preliminary data.</text>
</comment>
<dbReference type="InterPro" id="IPR011989">
    <property type="entry name" value="ARM-like"/>
</dbReference>
<feature type="compositionally biased region" description="Basic residues" evidence="2">
    <location>
        <begin position="735"/>
        <end position="745"/>
    </location>
</feature>
<accession>A0A835TE07</accession>
<dbReference type="Proteomes" id="UP000650467">
    <property type="component" value="Unassembled WGS sequence"/>
</dbReference>
<feature type="region of interest" description="Disordered" evidence="2">
    <location>
        <begin position="1"/>
        <end position="61"/>
    </location>
</feature>
<dbReference type="GO" id="GO:0000472">
    <property type="term" value="P:endonucleolytic cleavage to generate mature 5'-end of SSU-rRNA from (SSU-rRNA, 5.8S rRNA, LSU-rRNA)"/>
    <property type="evidence" value="ECO:0007669"/>
    <property type="project" value="TreeGrafter"/>
</dbReference>
<feature type="region of interest" description="Disordered" evidence="2">
    <location>
        <begin position="216"/>
        <end position="235"/>
    </location>
</feature>
<evidence type="ECO:0000256" key="1">
    <source>
        <dbReference type="ARBA" id="ARBA00022737"/>
    </source>
</evidence>
<dbReference type="InterPro" id="IPR001313">
    <property type="entry name" value="Pumilio_RNA-bd_rpt"/>
</dbReference>
<dbReference type="GO" id="GO:0005730">
    <property type="term" value="C:nucleolus"/>
    <property type="evidence" value="ECO:0007669"/>
    <property type="project" value="TreeGrafter"/>
</dbReference>
<evidence type="ECO:0000313" key="4">
    <source>
        <dbReference type="Proteomes" id="UP000650467"/>
    </source>
</evidence>
<dbReference type="InterPro" id="IPR016024">
    <property type="entry name" value="ARM-type_fold"/>
</dbReference>
<reference evidence="3" key="1">
    <citation type="journal article" date="2020" name="bioRxiv">
        <title>Comparative genomics of Chlamydomonas.</title>
        <authorList>
            <person name="Craig R.J."/>
            <person name="Hasan A.R."/>
            <person name="Ness R.W."/>
            <person name="Keightley P.D."/>
        </authorList>
    </citation>
    <scope>NUCLEOTIDE SEQUENCE</scope>
    <source>
        <strain evidence="3">SAG 7.73</strain>
    </source>
</reference>
<dbReference type="EMBL" id="JAEHOC010000005">
    <property type="protein sequence ID" value="KAG2441603.1"/>
    <property type="molecule type" value="Genomic_DNA"/>
</dbReference>
<feature type="compositionally biased region" description="Basic and acidic residues" evidence="2">
    <location>
        <begin position="821"/>
        <end position="832"/>
    </location>
</feature>
<dbReference type="Gene3D" id="1.25.10.10">
    <property type="entry name" value="Leucine-rich Repeat Variant"/>
    <property type="match status" value="1"/>
</dbReference>
<dbReference type="SMART" id="SM00025">
    <property type="entry name" value="Pumilio"/>
    <property type="match status" value="4"/>
</dbReference>
<gene>
    <name evidence="3" type="ORF">HXX76_003223</name>
</gene>
<dbReference type="GO" id="GO:0000447">
    <property type="term" value="P:endonucleolytic cleavage in ITS1 to separate SSU-rRNA from 5.8S rRNA and LSU-rRNA from tricistronic rRNA transcript (SSU-rRNA, 5.8S rRNA, LSU-rRNA)"/>
    <property type="evidence" value="ECO:0007669"/>
    <property type="project" value="TreeGrafter"/>
</dbReference>
<sequence length="843" mass="87658">MGKRRREDAEAEEPAAEAAEAQPETDVAAETGGAAQDADAYEGGEEGEGGHYGRRNRSQVNPETLTYLEEVVGHFQTLVDDEERSLLVGNVLDELAGKEVKVGSDPVCSRHVETLMASAQAGQLLRFLTAVSDVDGLFTLVSNPFGSHVVEKLLMRVESQLDGMSSEEYDEFVRVMTLLVDAICPHLYDYATDRFATHVVRRLLCLAAGRNVLPAAGKPKAKHQQDQTLPGLENKRRKGEVLGGLAAKLGPGTGGSGGGGHGSKAAAMAAELLGAGADEAPPARLPDLVAKLVGAACSDDLVGAAMGEMVYHPYACPLLQALLRAAASDRKLLRGLVPVLLGATAFNDSAKGGAGAVLEGCGDEEVAALFVDPTASHLVEALLQVLPKSMAEEFIKRFMAPRLADLAHHPSANFTLQAALAAAPTKEMAKVLYEGLAGLLPDLLRKRRSGVIAALAACLGRHGVCQRELCTVLGAALGGLPQWAHLKGDAALAPALLCLDSVPVVGNNEPYAGALAAGSGGDNRAPRLSAVGCSILIQVLRYGQGACRAFTDSVAGLQPYDAARVGADPSGSRVLEALLEGNAPAKVKAGLLRALSGHWEAVASTGSGSFLVEAAYRSADVDVKEAIAGRLASAAKQLEGTHWGPQLMSKVGANAYARDPEQWRRHAASASKTLDAFAKMFGDGPGAGGNGAKGKSEQHQPGGSHKVAEEEADAAGGPGPSGRGAEQEEGPRKEKTGKKDKKKRKRDEEQGPEAGGKAEPSAQGEAEAEAEAEEVEGAKQKKKKKKAKEVEVEAAATEEAGAKQGKKEKRKAKDAGGAVDDGTHAAAVDEGKKAKKNKKKDTH</sequence>
<dbReference type="GO" id="GO:0000056">
    <property type="term" value="P:ribosomal small subunit export from nucleus"/>
    <property type="evidence" value="ECO:0007669"/>
    <property type="project" value="TreeGrafter"/>
</dbReference>
<dbReference type="GO" id="GO:0000480">
    <property type="term" value="P:endonucleolytic cleavage in 5'-ETS of tricistronic rRNA transcript (SSU-rRNA, 5.8S rRNA, LSU-rRNA)"/>
    <property type="evidence" value="ECO:0007669"/>
    <property type="project" value="TreeGrafter"/>
</dbReference>
<feature type="region of interest" description="Disordered" evidence="2">
    <location>
        <begin position="679"/>
        <end position="843"/>
    </location>
</feature>
<feature type="compositionally biased region" description="Low complexity" evidence="2">
    <location>
        <begin position="793"/>
        <end position="803"/>
    </location>
</feature>
<feature type="compositionally biased region" description="Acidic residues" evidence="2">
    <location>
        <begin position="766"/>
        <end position="775"/>
    </location>
</feature>
<evidence type="ECO:0000313" key="3">
    <source>
        <dbReference type="EMBL" id="KAG2441603.1"/>
    </source>
</evidence>
<feature type="compositionally biased region" description="Basic and acidic residues" evidence="2">
    <location>
        <begin position="725"/>
        <end position="734"/>
    </location>
</feature>
<keyword evidence="1" id="KW-0677">Repeat</keyword>
<proteinExistence type="predicted"/>
<evidence type="ECO:0000256" key="2">
    <source>
        <dbReference type="SAM" id="MobiDB-lite"/>
    </source>
</evidence>
<organism evidence="3 4">
    <name type="scientific">Chlamydomonas incerta</name>
    <dbReference type="NCBI Taxonomy" id="51695"/>
    <lineage>
        <taxon>Eukaryota</taxon>
        <taxon>Viridiplantae</taxon>
        <taxon>Chlorophyta</taxon>
        <taxon>core chlorophytes</taxon>
        <taxon>Chlorophyceae</taxon>
        <taxon>CS clade</taxon>
        <taxon>Chlamydomonadales</taxon>
        <taxon>Chlamydomonadaceae</taxon>
        <taxon>Chlamydomonas</taxon>
    </lineage>
</organism>
<dbReference type="GO" id="GO:0003723">
    <property type="term" value="F:RNA binding"/>
    <property type="evidence" value="ECO:0007669"/>
    <property type="project" value="InterPro"/>
</dbReference>
<name>A0A835TE07_CHLIN</name>
<feature type="compositionally biased region" description="Basic residues" evidence="2">
    <location>
        <begin position="833"/>
        <end position="843"/>
    </location>
</feature>
<dbReference type="InterPro" id="IPR040000">
    <property type="entry name" value="NOP9"/>
</dbReference>
<feature type="compositionally biased region" description="Gly residues" evidence="2">
    <location>
        <begin position="683"/>
        <end position="692"/>
    </location>
</feature>
<dbReference type="GO" id="GO:0030688">
    <property type="term" value="C:preribosome, small subunit precursor"/>
    <property type="evidence" value="ECO:0007669"/>
    <property type="project" value="TreeGrafter"/>
</dbReference>
<dbReference type="AlphaFoldDB" id="A0A835TE07"/>
<dbReference type="PANTHER" id="PTHR13102">
    <property type="entry name" value="NUCLEOLAR PROTEIN 9"/>
    <property type="match status" value="1"/>
</dbReference>
<keyword evidence="4" id="KW-1185">Reference proteome</keyword>
<dbReference type="PANTHER" id="PTHR13102:SF0">
    <property type="entry name" value="NUCLEOLAR PROTEIN 9"/>
    <property type="match status" value="1"/>
</dbReference>
<dbReference type="GO" id="GO:0030686">
    <property type="term" value="C:90S preribosome"/>
    <property type="evidence" value="ECO:0007669"/>
    <property type="project" value="TreeGrafter"/>
</dbReference>
<dbReference type="OrthoDB" id="392571at2759"/>